<accession>A0A533QBI8</accession>
<name>A0A533QBI8_9BACT</name>
<dbReference type="GO" id="GO:0003677">
    <property type="term" value="F:DNA binding"/>
    <property type="evidence" value="ECO:0007669"/>
    <property type="project" value="UniProtKB-KW"/>
</dbReference>
<dbReference type="InterPro" id="IPR000055">
    <property type="entry name" value="Restrct_endonuc_typeI_TRD"/>
</dbReference>
<keyword evidence="3" id="KW-0238">DNA-binding</keyword>
<dbReference type="Gene3D" id="3.90.220.20">
    <property type="entry name" value="DNA methylase specificity domains"/>
    <property type="match status" value="2"/>
</dbReference>
<evidence type="ECO:0000313" key="5">
    <source>
        <dbReference type="EMBL" id="TLD42085.1"/>
    </source>
</evidence>
<proteinExistence type="inferred from homology"/>
<dbReference type="PANTHER" id="PTHR30408:SF13">
    <property type="entry name" value="TYPE I RESTRICTION ENZYME HINDI SPECIFICITY SUBUNIT"/>
    <property type="match status" value="1"/>
</dbReference>
<evidence type="ECO:0000256" key="2">
    <source>
        <dbReference type="ARBA" id="ARBA00022747"/>
    </source>
</evidence>
<comment type="caution">
    <text evidence="5">The sequence shown here is derived from an EMBL/GenBank/DDBJ whole genome shotgun (WGS) entry which is preliminary data.</text>
</comment>
<keyword evidence="2" id="KW-0680">Restriction system</keyword>
<dbReference type="InterPro" id="IPR052021">
    <property type="entry name" value="Type-I_RS_S_subunit"/>
</dbReference>
<evidence type="ECO:0000256" key="3">
    <source>
        <dbReference type="ARBA" id="ARBA00023125"/>
    </source>
</evidence>
<gene>
    <name evidence="5" type="ORF">JETT_1653</name>
</gene>
<organism evidence="5 6">
    <name type="scientific">Candidatus Jettenia ecosi</name>
    <dbReference type="NCBI Taxonomy" id="2494326"/>
    <lineage>
        <taxon>Bacteria</taxon>
        <taxon>Pseudomonadati</taxon>
        <taxon>Planctomycetota</taxon>
        <taxon>Candidatus Brocadiia</taxon>
        <taxon>Candidatus Brocadiales</taxon>
        <taxon>Candidatus Brocadiaceae</taxon>
        <taxon>Candidatus Jettenia</taxon>
    </lineage>
</organism>
<dbReference type="Pfam" id="PF01420">
    <property type="entry name" value="Methylase_S"/>
    <property type="match status" value="1"/>
</dbReference>
<dbReference type="InterPro" id="IPR044946">
    <property type="entry name" value="Restrct_endonuc_typeI_TRD_sf"/>
</dbReference>
<evidence type="ECO:0000259" key="4">
    <source>
        <dbReference type="Pfam" id="PF01420"/>
    </source>
</evidence>
<evidence type="ECO:0000256" key="1">
    <source>
        <dbReference type="ARBA" id="ARBA00010923"/>
    </source>
</evidence>
<dbReference type="Proteomes" id="UP000319783">
    <property type="component" value="Unassembled WGS sequence"/>
</dbReference>
<dbReference type="SUPFAM" id="SSF116734">
    <property type="entry name" value="DNA methylase specificity domain"/>
    <property type="match status" value="2"/>
</dbReference>
<dbReference type="EMBL" id="SULG01000028">
    <property type="protein sequence ID" value="TLD42085.1"/>
    <property type="molecule type" value="Genomic_DNA"/>
</dbReference>
<dbReference type="PANTHER" id="PTHR30408">
    <property type="entry name" value="TYPE-1 RESTRICTION ENZYME ECOKI SPECIFICITY PROTEIN"/>
    <property type="match status" value="1"/>
</dbReference>
<dbReference type="AlphaFoldDB" id="A0A533QBI8"/>
<comment type="similarity">
    <text evidence="1">Belongs to the type-I restriction system S methylase family.</text>
</comment>
<feature type="domain" description="Type I restriction modification DNA specificity" evidence="4">
    <location>
        <begin position="19"/>
        <end position="197"/>
    </location>
</feature>
<evidence type="ECO:0000313" key="6">
    <source>
        <dbReference type="Proteomes" id="UP000319783"/>
    </source>
</evidence>
<sequence length="407" mass="46427">MIKESRKSKPREWEGEGGMREWKECKLAEVIITNAQSITKDYPHKTIRYLDTGSITCGKIDFIQEFSLESAPSRAKRLVKEHDIVYSTVRPIQRHYGYIVNPPENLVVSTGFAVIETNKKLAEPLFIYNFLSSKDIVETLDSIAEGSTSAYPSLKPSDIENLDILLPPLPEQRAIASILSSFDDKIDLLYRQNKTLEAMAETLFRQWFVEEANKDSKIGKITELIEFNPKRQLAKGTIAPYLDMANVSTSVFHPENWYEREFNSGTKFINGDTLLARITPCLENGKSTYVTFLEDGQVGWGSTEFIVMRSMPNLHPFFTYTLARSTDFRDYAEGCLEGTSGRQRVNVDHLANYEIIIPPSKVIQLFNEIISSIVPKLHFNFEQIQTLEKLRNTFLPKLMSGEVRVSL</sequence>
<protein>
    <submittedName>
        <fullName evidence="5">Type I restriction-modification system, specificity subunit S</fullName>
    </submittedName>
</protein>
<dbReference type="GO" id="GO:0009307">
    <property type="term" value="P:DNA restriction-modification system"/>
    <property type="evidence" value="ECO:0007669"/>
    <property type="project" value="UniProtKB-KW"/>
</dbReference>
<dbReference type="CDD" id="cd17260">
    <property type="entry name" value="RMtype1_S_EcoEI-TRD1-CR1_like"/>
    <property type="match status" value="1"/>
</dbReference>
<reference evidence="5 6" key="1">
    <citation type="submission" date="2019-04" db="EMBL/GenBank/DDBJ databases">
        <title>Genome of a novel bacterium Candidatus Jettenia ecosi reconstructed from metagenome of an anammox bioreactor.</title>
        <authorList>
            <person name="Mardanov A.V."/>
            <person name="Beletsky A.V."/>
            <person name="Ravin N.V."/>
            <person name="Botchkova E.A."/>
            <person name="Litti Y.V."/>
            <person name="Nozhevnikova A.N."/>
        </authorList>
    </citation>
    <scope>NUCLEOTIDE SEQUENCE [LARGE SCALE GENOMIC DNA]</scope>
    <source>
        <strain evidence="5">J2</strain>
    </source>
</reference>